<protein>
    <submittedName>
        <fullName evidence="2">NAD(P)-dependent oxidoreductase</fullName>
    </submittedName>
</protein>
<evidence type="ECO:0000313" key="2">
    <source>
        <dbReference type="EMBL" id="HFM98574.1"/>
    </source>
</evidence>
<reference evidence="2" key="1">
    <citation type="journal article" date="2020" name="mSystems">
        <title>Genome- and Community-Level Interaction Insights into Carbon Utilization and Element Cycling Functions of Hydrothermarchaeota in Hydrothermal Sediment.</title>
        <authorList>
            <person name="Zhou Z."/>
            <person name="Liu Y."/>
            <person name="Xu W."/>
            <person name="Pan J."/>
            <person name="Luo Z.H."/>
            <person name="Li M."/>
        </authorList>
    </citation>
    <scope>NUCLEOTIDE SEQUENCE [LARGE SCALE GENOMIC DNA]</scope>
    <source>
        <strain evidence="2">SpSt-418</strain>
    </source>
</reference>
<comment type="caution">
    <text evidence="2">The sequence shown here is derived from an EMBL/GenBank/DDBJ whole genome shotgun (WGS) entry which is preliminary data.</text>
</comment>
<feature type="domain" description="NAD-dependent epimerase/dehydratase" evidence="1">
    <location>
        <begin position="6"/>
        <end position="230"/>
    </location>
</feature>
<dbReference type="PANTHER" id="PTHR43245:SF13">
    <property type="entry name" value="UDP-D-APIOSE_UDP-D-XYLOSE SYNTHASE 2"/>
    <property type="match status" value="1"/>
</dbReference>
<dbReference type="SUPFAM" id="SSF51735">
    <property type="entry name" value="NAD(P)-binding Rossmann-fold domains"/>
    <property type="match status" value="1"/>
</dbReference>
<evidence type="ECO:0000259" key="1">
    <source>
        <dbReference type="Pfam" id="PF01370"/>
    </source>
</evidence>
<gene>
    <name evidence="2" type="ORF">ENR64_12630</name>
</gene>
<dbReference type="AlphaFoldDB" id="A0A7C3PF94"/>
<dbReference type="Pfam" id="PF01370">
    <property type="entry name" value="Epimerase"/>
    <property type="match status" value="1"/>
</dbReference>
<accession>A0A7C3PF94</accession>
<dbReference type="EMBL" id="DSRU01000183">
    <property type="protein sequence ID" value="HFM98574.1"/>
    <property type="molecule type" value="Genomic_DNA"/>
</dbReference>
<name>A0A7C3PF94_9CYAN</name>
<proteinExistence type="predicted"/>
<dbReference type="PANTHER" id="PTHR43245">
    <property type="entry name" value="BIFUNCTIONAL POLYMYXIN RESISTANCE PROTEIN ARNA"/>
    <property type="match status" value="1"/>
</dbReference>
<dbReference type="InterPro" id="IPR036291">
    <property type="entry name" value="NAD(P)-bd_dom_sf"/>
</dbReference>
<organism evidence="2">
    <name type="scientific">Oscillatoriales cyanobacterium SpSt-418</name>
    <dbReference type="NCBI Taxonomy" id="2282169"/>
    <lineage>
        <taxon>Bacteria</taxon>
        <taxon>Bacillati</taxon>
        <taxon>Cyanobacteriota</taxon>
        <taxon>Cyanophyceae</taxon>
        <taxon>Oscillatoriophycideae</taxon>
        <taxon>Oscillatoriales</taxon>
    </lineage>
</organism>
<sequence length="330" mass="37985">MTSKRIFLTGASGCIGHYVAEAFIQETDHELYLLVRDPAKLRFNYNARPGVHIVQGDLRKIEEFADLLQTIDCAILIATSWGGPEEVYEVNVKKTLSLIEHLNPDRCEQIIYFSTASILDRKNQPLPQAKEFGTDYIRSKYICYQELHKLAIAPKITTLFPTLLLGGDNNKPYSHVSSGIAQVARWIDVIRFLRIDGSFHFIHGKDVAQIVQYLADHPSQATEPRQFVLGNARTTVDQLIEESCAYLNKRMYFRIPLTFGLADLIIRLFHIKMAEWDRFSMEYRHFTHQDVTSPQRFHLPTYCATVADILRISGLRPHKRPFSFRKSVKV</sequence>
<dbReference type="InterPro" id="IPR050177">
    <property type="entry name" value="Lipid_A_modif_metabolic_enz"/>
</dbReference>
<dbReference type="Gene3D" id="3.40.50.720">
    <property type="entry name" value="NAD(P)-binding Rossmann-like Domain"/>
    <property type="match status" value="1"/>
</dbReference>
<dbReference type="InterPro" id="IPR001509">
    <property type="entry name" value="Epimerase_deHydtase"/>
</dbReference>